<sequence length="523" mass="59859">MPNLFKAAEKLSDDELRTEIAVLRSVSLSSAAAETGTRVIGTLAKWANMLVSPANNDGEGRFDYKVVTVVDRIKQQSEQMASMSRAELNERLMHEVYNKCRELDSSVIPEAMDVDTLSVWITREAGKVFAERDDISPANMCVSIKDKYHEQMLARLHRELAAQTPQQIKEADKKIQMALNKVPIEMMRELARTVRPTEFSGAGLGKTIRHENGTQKLAMVVTAMGFEPFDEMSLRVGAAYDMMRGFNRMPRILLAELVWIIVKGYGGRFTFATDLLPSFEGGRGYSSDEEKQYWTSLNRRKDYMSRIMQQKGEEEQLKQKFEKATAVYNELLESKKQADIVWDGLEAVKNEYTKADSTKNKDEAKKYFADVTKASRDRDWAQEKLSKAEAQMDGLGNQLMQKRELLKQMNAEFTEVRSATDGMIAKHSREIELQWKAYFFRFTFDDVIFSTIITTFTRSELLKLEEYLKEMHDSRRPDAYGLWTEEEEQDGKVTKYNGIKCLVSPGKDATVIYSGTYIRKITA</sequence>
<protein>
    <submittedName>
        <fullName evidence="2">Uncharacterized protein</fullName>
    </submittedName>
</protein>
<gene>
    <name evidence="2" type="ORF">BN656_00850</name>
</gene>
<dbReference type="Proteomes" id="UP000018141">
    <property type="component" value="Unassembled WGS sequence"/>
</dbReference>
<evidence type="ECO:0000256" key="1">
    <source>
        <dbReference type="SAM" id="Coils"/>
    </source>
</evidence>
<keyword evidence="1" id="KW-0175">Coiled coil</keyword>
<accession>R7AD30</accession>
<reference evidence="2" key="1">
    <citation type="submission" date="2012-11" db="EMBL/GenBank/DDBJ databases">
        <title>Dependencies among metagenomic species, viruses, plasmids and units of genetic variation.</title>
        <authorList>
            <person name="Nielsen H.B."/>
            <person name="Almeida M."/>
            <person name="Juncker A.S."/>
            <person name="Rasmussen S."/>
            <person name="Li J."/>
            <person name="Sunagawa S."/>
            <person name="Plichta D."/>
            <person name="Gautier L."/>
            <person name="Le Chatelier E."/>
            <person name="Peletier E."/>
            <person name="Bonde I."/>
            <person name="Nielsen T."/>
            <person name="Manichanh C."/>
            <person name="Arumugam M."/>
            <person name="Batto J."/>
            <person name="Santos M.B.Q.D."/>
            <person name="Blom N."/>
            <person name="Borruel N."/>
            <person name="Burgdorf K.S."/>
            <person name="Boumezbeur F."/>
            <person name="Casellas F."/>
            <person name="Dore J."/>
            <person name="Guarner F."/>
            <person name="Hansen T."/>
            <person name="Hildebrand F."/>
            <person name="Kaas R.S."/>
            <person name="Kennedy S."/>
            <person name="Kristiansen K."/>
            <person name="Kultima J.R."/>
            <person name="Leonard P."/>
            <person name="Levenez F."/>
            <person name="Lund O."/>
            <person name="Moumen B."/>
            <person name="Le Paslier D."/>
            <person name="Pons N."/>
            <person name="Pedersen O."/>
            <person name="Prifti E."/>
            <person name="Qin J."/>
            <person name="Raes J."/>
            <person name="Tap J."/>
            <person name="Tims S."/>
            <person name="Ussery D.W."/>
            <person name="Yamada T."/>
            <person name="MetaHit consortium"/>
            <person name="Renault P."/>
            <person name="Sicheritz-Ponten T."/>
            <person name="Bork P."/>
            <person name="Wang J."/>
            <person name="Brunak S."/>
            <person name="Ehrlich S.D."/>
        </authorList>
    </citation>
    <scope>NUCLEOTIDE SEQUENCE [LARGE SCALE GENOMIC DNA]</scope>
</reference>
<feature type="coiled-coil region" evidence="1">
    <location>
        <begin position="371"/>
        <end position="412"/>
    </location>
</feature>
<feature type="coiled-coil region" evidence="1">
    <location>
        <begin position="300"/>
        <end position="334"/>
    </location>
</feature>
<proteinExistence type="predicted"/>
<dbReference type="AlphaFoldDB" id="R7AD30"/>
<comment type="caution">
    <text evidence="2">The sequence shown here is derived from an EMBL/GenBank/DDBJ whole genome shotgun (WGS) entry which is preliminary data.</text>
</comment>
<evidence type="ECO:0000313" key="2">
    <source>
        <dbReference type="EMBL" id="CDD56240.1"/>
    </source>
</evidence>
<organism evidence="2 3">
    <name type="scientific">Bacteroides pectinophilus CAG:437</name>
    <dbReference type="NCBI Taxonomy" id="1263051"/>
    <lineage>
        <taxon>Bacteria</taxon>
        <taxon>Bacillati</taxon>
        <taxon>Bacillota</taxon>
        <taxon>Clostridia</taxon>
        <taxon>Eubacteriales</taxon>
    </lineage>
</organism>
<name>R7AD30_9FIRM</name>
<evidence type="ECO:0000313" key="3">
    <source>
        <dbReference type="Proteomes" id="UP000018141"/>
    </source>
</evidence>
<dbReference type="EMBL" id="CBHH010000027">
    <property type="protein sequence ID" value="CDD56240.1"/>
    <property type="molecule type" value="Genomic_DNA"/>
</dbReference>